<dbReference type="Pfam" id="PF12799">
    <property type="entry name" value="LRR_4"/>
    <property type="match status" value="1"/>
</dbReference>
<protein>
    <submittedName>
        <fullName evidence="4">Phosphatase regulator subunit</fullName>
    </submittedName>
</protein>
<sequence>MSQAENIGSLVGLELLELGSNRIREYDEIQLLPRLKSLWLGRNKITHMRLPPLPHLTTCSLQNNRICEWAPEIASSCPELQELYLSFNRLTEIPPLINRMRKLSILDLGNNDISRINIDEPNDCVEELWLNDNSIEDERDIEPLKLFRRLKVLYLERNPIQAKLGPGYRNRVLHILPLESAGRHARAKLRNSYVERLPRSRAAAQTPRAHQTAASRQYPVPGRSTDGPFGDYFTRLVNSSPKPRVLRSAAHPVAIHLLKLAHSAAYR</sequence>
<dbReference type="OrthoDB" id="7451790at2759"/>
<keyword evidence="2" id="KW-0677">Repeat</keyword>
<dbReference type="SMART" id="SM00365">
    <property type="entry name" value="LRR_SD22"/>
    <property type="match status" value="5"/>
</dbReference>
<comment type="caution">
    <text evidence="4">The sequence shown here is derived from an EMBL/GenBank/DDBJ whole genome shotgun (WGS) entry which is preliminary data.</text>
</comment>
<dbReference type="VEuPathDB" id="PiroplasmaDB:BOVATA_031280"/>
<feature type="region of interest" description="Disordered" evidence="3">
    <location>
        <begin position="198"/>
        <end position="225"/>
    </location>
</feature>
<gene>
    <name evidence="4" type="ORF">BOVATA_031280</name>
</gene>
<evidence type="ECO:0000313" key="5">
    <source>
        <dbReference type="Proteomes" id="UP000236319"/>
    </source>
</evidence>
<dbReference type="AlphaFoldDB" id="A0A2H6KF71"/>
<reference evidence="4 5" key="1">
    <citation type="journal article" date="2017" name="BMC Genomics">
        <title>Whole-genome assembly of Babesia ovata and comparative genomics between closely related pathogens.</title>
        <authorList>
            <person name="Yamagishi J."/>
            <person name="Asada M."/>
            <person name="Hakimi H."/>
            <person name="Tanaka T.Q."/>
            <person name="Sugimoto C."/>
            <person name="Kawazu S."/>
        </authorList>
    </citation>
    <scope>NUCLEOTIDE SEQUENCE [LARGE SCALE GENOMIC DNA]</scope>
    <source>
        <strain evidence="4 5">Miyake</strain>
    </source>
</reference>
<dbReference type="Gene3D" id="3.80.10.10">
    <property type="entry name" value="Ribonuclease Inhibitor"/>
    <property type="match status" value="2"/>
</dbReference>
<accession>A0A2H6KF71</accession>
<evidence type="ECO:0000256" key="3">
    <source>
        <dbReference type="SAM" id="MobiDB-lite"/>
    </source>
</evidence>
<dbReference type="SUPFAM" id="SSF52058">
    <property type="entry name" value="L domain-like"/>
    <property type="match status" value="1"/>
</dbReference>
<dbReference type="RefSeq" id="XP_028867878.1">
    <property type="nucleotide sequence ID" value="XM_029012045.1"/>
</dbReference>
<dbReference type="Proteomes" id="UP000236319">
    <property type="component" value="Unassembled WGS sequence"/>
</dbReference>
<dbReference type="PANTHER" id="PTHR15454:SF56">
    <property type="entry name" value="PROTEIN PHOSPHATASE 1 REGULATORY SUBUNIT 7-RELATED"/>
    <property type="match status" value="1"/>
</dbReference>
<evidence type="ECO:0000256" key="1">
    <source>
        <dbReference type="ARBA" id="ARBA00022614"/>
    </source>
</evidence>
<keyword evidence="1" id="KW-0433">Leucine-rich repeat</keyword>
<evidence type="ECO:0000313" key="4">
    <source>
        <dbReference type="EMBL" id="GBE61635.1"/>
    </source>
</evidence>
<dbReference type="InterPro" id="IPR025875">
    <property type="entry name" value="Leu-rich_rpt_4"/>
</dbReference>
<dbReference type="GeneID" id="39875405"/>
<dbReference type="InterPro" id="IPR003591">
    <property type="entry name" value="Leu-rich_rpt_typical-subtyp"/>
</dbReference>
<dbReference type="PANTHER" id="PTHR15454">
    <property type="entry name" value="NISCHARIN RELATED"/>
    <property type="match status" value="1"/>
</dbReference>
<name>A0A2H6KF71_9APIC</name>
<organism evidence="4 5">
    <name type="scientific">Babesia ovata</name>
    <dbReference type="NCBI Taxonomy" id="189622"/>
    <lineage>
        <taxon>Eukaryota</taxon>
        <taxon>Sar</taxon>
        <taxon>Alveolata</taxon>
        <taxon>Apicomplexa</taxon>
        <taxon>Aconoidasida</taxon>
        <taxon>Piroplasmida</taxon>
        <taxon>Babesiidae</taxon>
        <taxon>Babesia</taxon>
    </lineage>
</organism>
<dbReference type="EMBL" id="BDSA01000003">
    <property type="protein sequence ID" value="GBE61635.1"/>
    <property type="molecule type" value="Genomic_DNA"/>
</dbReference>
<dbReference type="GO" id="GO:0005737">
    <property type="term" value="C:cytoplasm"/>
    <property type="evidence" value="ECO:0007669"/>
    <property type="project" value="TreeGrafter"/>
</dbReference>
<evidence type="ECO:0000256" key="2">
    <source>
        <dbReference type="ARBA" id="ARBA00022737"/>
    </source>
</evidence>
<dbReference type="SMART" id="SM00369">
    <property type="entry name" value="LRR_TYP"/>
    <property type="match status" value="3"/>
</dbReference>
<dbReference type="InterPro" id="IPR032675">
    <property type="entry name" value="LRR_dom_sf"/>
</dbReference>
<keyword evidence="5" id="KW-1185">Reference proteome</keyword>
<proteinExistence type="predicted"/>